<comment type="cofactor">
    <cofactor evidence="1">
        <name>[4Fe-4S] cluster</name>
        <dbReference type="ChEBI" id="CHEBI:49883"/>
    </cofactor>
</comment>
<dbReference type="InterPro" id="IPR034391">
    <property type="entry name" value="AdoMet-like_SPASM_containing"/>
</dbReference>
<dbReference type="PANTHER" id="PTHR11228:SF7">
    <property type="entry name" value="PQQA PEPTIDE CYCLASE"/>
    <property type="match status" value="1"/>
</dbReference>
<evidence type="ECO:0000256" key="2">
    <source>
        <dbReference type="ARBA" id="ARBA00022485"/>
    </source>
</evidence>
<protein>
    <recommendedName>
        <fullName evidence="7">Radical SAM core domain-containing protein</fullName>
    </recommendedName>
</protein>
<dbReference type="GO" id="GO:0046872">
    <property type="term" value="F:metal ion binding"/>
    <property type="evidence" value="ECO:0007669"/>
    <property type="project" value="UniProtKB-KW"/>
</dbReference>
<dbReference type="SFLD" id="SFLDG01387">
    <property type="entry name" value="BtrN-like_SPASM_domain_contain"/>
    <property type="match status" value="1"/>
</dbReference>
<dbReference type="CDD" id="cd21109">
    <property type="entry name" value="SPASM"/>
    <property type="match status" value="1"/>
</dbReference>
<dbReference type="PANTHER" id="PTHR11228">
    <property type="entry name" value="RADICAL SAM DOMAIN PROTEIN"/>
    <property type="match status" value="1"/>
</dbReference>
<dbReference type="PROSITE" id="PS51918">
    <property type="entry name" value="RADICAL_SAM"/>
    <property type="match status" value="1"/>
</dbReference>
<sequence>MFIQKIKRRLKHAYYGLMGKYNSLDSLQDRIESLRDHISLTPRSVEYVMISPSYMCTYECFFCSTHSYLLKPGEYADAINANYLPEFVKDKNNFLLPLDTYERLIRDLKLLRVRHIDFSGIGEPLLHPDIVQMVALASKNGIGTSITSNGSILTPEKFDALASAGLGTLVLSVNSLVPERYEQIHGKAGREGYKRLFGLFEHIAARKQERLAMPVYASFAITPGNMDEIEAIEAFKRTYLLDKVNYTPVNAHECSMQYALSEDHVNSVAAAITRLTDQKGEEFKHLWESTAKRNEMDLPCYTGTKFVWINSNGDVICCCFGYYVLGNIKKQSFQSIWTSDKYILFRKKALSMHLTKKPPEIANCTQCPMPCAYHEELGDDAAGLHEALRILYGGLS</sequence>
<dbReference type="EMBL" id="FLUQ01000007">
    <property type="protein sequence ID" value="SBW10927.1"/>
    <property type="molecule type" value="Genomic_DNA"/>
</dbReference>
<evidence type="ECO:0000313" key="8">
    <source>
        <dbReference type="EMBL" id="SBW10927.1"/>
    </source>
</evidence>
<evidence type="ECO:0000256" key="3">
    <source>
        <dbReference type="ARBA" id="ARBA00022691"/>
    </source>
</evidence>
<name>A0A212KH03_9DELT</name>
<dbReference type="SFLD" id="SFLDS00029">
    <property type="entry name" value="Radical_SAM"/>
    <property type="match status" value="1"/>
</dbReference>
<accession>A0A212KH03</accession>
<dbReference type="InterPro" id="IPR023885">
    <property type="entry name" value="4Fe4S-binding_SPASM_dom"/>
</dbReference>
<dbReference type="SUPFAM" id="SSF102114">
    <property type="entry name" value="Radical SAM enzymes"/>
    <property type="match status" value="1"/>
</dbReference>
<dbReference type="InterPro" id="IPR050377">
    <property type="entry name" value="Radical_SAM_PqqE_MftC-like"/>
</dbReference>
<evidence type="ECO:0000256" key="4">
    <source>
        <dbReference type="ARBA" id="ARBA00022723"/>
    </source>
</evidence>
<evidence type="ECO:0000256" key="1">
    <source>
        <dbReference type="ARBA" id="ARBA00001966"/>
    </source>
</evidence>
<feature type="domain" description="Radical SAM core" evidence="7">
    <location>
        <begin position="40"/>
        <end position="286"/>
    </location>
</feature>
<dbReference type="AlphaFoldDB" id="A0A212KH03"/>
<dbReference type="GO" id="GO:0003824">
    <property type="term" value="F:catalytic activity"/>
    <property type="evidence" value="ECO:0007669"/>
    <property type="project" value="InterPro"/>
</dbReference>
<dbReference type="CDD" id="cd01335">
    <property type="entry name" value="Radical_SAM"/>
    <property type="match status" value="1"/>
</dbReference>
<evidence type="ECO:0000256" key="6">
    <source>
        <dbReference type="ARBA" id="ARBA00023014"/>
    </source>
</evidence>
<keyword evidence="6" id="KW-0411">Iron-sulfur</keyword>
<dbReference type="InterPro" id="IPR006638">
    <property type="entry name" value="Elp3/MiaA/NifB-like_rSAM"/>
</dbReference>
<dbReference type="InterPro" id="IPR007197">
    <property type="entry name" value="rSAM"/>
</dbReference>
<dbReference type="SFLD" id="SFLDG01067">
    <property type="entry name" value="SPASM/twitch_domain_containing"/>
    <property type="match status" value="1"/>
</dbReference>
<proteinExistence type="predicted"/>
<evidence type="ECO:0000256" key="5">
    <source>
        <dbReference type="ARBA" id="ARBA00023004"/>
    </source>
</evidence>
<evidence type="ECO:0000259" key="7">
    <source>
        <dbReference type="PROSITE" id="PS51918"/>
    </source>
</evidence>
<organism evidence="8">
    <name type="scientific">uncultured delta proteobacterium</name>
    <dbReference type="NCBI Taxonomy" id="34034"/>
    <lineage>
        <taxon>Bacteria</taxon>
        <taxon>Deltaproteobacteria</taxon>
        <taxon>environmental samples</taxon>
    </lineage>
</organism>
<keyword evidence="4" id="KW-0479">Metal-binding</keyword>
<dbReference type="SMART" id="SM00729">
    <property type="entry name" value="Elp3"/>
    <property type="match status" value="1"/>
</dbReference>
<dbReference type="Pfam" id="PF04055">
    <property type="entry name" value="Radical_SAM"/>
    <property type="match status" value="1"/>
</dbReference>
<dbReference type="GO" id="GO:0051536">
    <property type="term" value="F:iron-sulfur cluster binding"/>
    <property type="evidence" value="ECO:0007669"/>
    <property type="project" value="UniProtKB-KW"/>
</dbReference>
<keyword evidence="2" id="KW-0004">4Fe-4S</keyword>
<dbReference type="Gene3D" id="3.20.20.70">
    <property type="entry name" value="Aldolase class I"/>
    <property type="match status" value="1"/>
</dbReference>
<gene>
    <name evidence="8" type="ORF">KL86DPRO_70094</name>
</gene>
<dbReference type="InterPro" id="IPR058240">
    <property type="entry name" value="rSAM_sf"/>
</dbReference>
<keyword evidence="5" id="KW-0408">Iron</keyword>
<reference evidence="8" key="1">
    <citation type="submission" date="2016-04" db="EMBL/GenBank/DDBJ databases">
        <authorList>
            <person name="Evans L.H."/>
            <person name="Alamgir A."/>
            <person name="Owens N."/>
            <person name="Weber N.D."/>
            <person name="Virtaneva K."/>
            <person name="Barbian K."/>
            <person name="Babar A."/>
            <person name="Rosenke K."/>
        </authorList>
    </citation>
    <scope>NUCLEOTIDE SEQUENCE</scope>
    <source>
        <strain evidence="8">86</strain>
    </source>
</reference>
<dbReference type="InterPro" id="IPR013785">
    <property type="entry name" value="Aldolase_TIM"/>
</dbReference>
<dbReference type="Pfam" id="PF13186">
    <property type="entry name" value="SPASM"/>
    <property type="match status" value="1"/>
</dbReference>
<keyword evidence="3" id="KW-0949">S-adenosyl-L-methionine</keyword>